<dbReference type="AlphaFoldDB" id="J3Z2T1"/>
<dbReference type="KEGG" id="sect:A359_01050"/>
<reference evidence="2 3" key="1">
    <citation type="journal article" date="2012" name="Mol. Biol. Evol.">
        <title>Genome reduction and co-evolution between the primary and secondary bacterial symbionts of psyllids.</title>
        <authorList>
            <person name="Sloan D.B."/>
            <person name="Moran N.A."/>
        </authorList>
    </citation>
    <scope>NUCLEOTIDE SEQUENCE [LARGE SCALE GENOMIC DNA]</scope>
    <source>
        <strain evidence="2">Ceuc_S</strain>
    </source>
</reference>
<protein>
    <submittedName>
        <fullName evidence="2">Uncharacterized protein</fullName>
    </submittedName>
</protein>
<dbReference type="HOGENOM" id="CLU_2920146_0_0_6"/>
<dbReference type="STRING" id="1199245.A359_01050"/>
<evidence type="ECO:0000313" key="3">
    <source>
        <dbReference type="Proteomes" id="UP000003936"/>
    </source>
</evidence>
<keyword evidence="1" id="KW-0812">Transmembrane</keyword>
<proteinExistence type="predicted"/>
<evidence type="ECO:0000313" key="2">
    <source>
        <dbReference type="EMBL" id="AFP84509.1"/>
    </source>
</evidence>
<dbReference type="Proteomes" id="UP000003936">
    <property type="component" value="Chromosome"/>
</dbReference>
<accession>J3Z2T1</accession>
<sequence length="61" mass="7434">MYISYIRLIWHVTAVRITGFIFLLNYMFCMIQHFTKIFEIFVYNDYNLNVTNILLTVSLMM</sequence>
<organism evidence="2 3">
    <name type="scientific">secondary endosymbiont of Ctenarytaina eucalypti</name>
    <dbReference type="NCBI Taxonomy" id="1199245"/>
    <lineage>
        <taxon>Bacteria</taxon>
        <taxon>Pseudomonadati</taxon>
        <taxon>Pseudomonadota</taxon>
        <taxon>Gammaproteobacteria</taxon>
        <taxon>Enterobacterales</taxon>
        <taxon>Enterobacteriaceae</taxon>
        <taxon>aphid secondary symbionts</taxon>
    </lineage>
</organism>
<keyword evidence="1" id="KW-0472">Membrane</keyword>
<feature type="transmembrane region" description="Helical" evidence="1">
    <location>
        <begin position="6"/>
        <end position="28"/>
    </location>
</feature>
<evidence type="ECO:0000256" key="1">
    <source>
        <dbReference type="SAM" id="Phobius"/>
    </source>
</evidence>
<name>J3Z2T1_9ENTR</name>
<dbReference type="EMBL" id="CP003546">
    <property type="protein sequence ID" value="AFP84509.1"/>
    <property type="molecule type" value="Genomic_DNA"/>
</dbReference>
<keyword evidence="1" id="KW-1133">Transmembrane helix</keyword>
<keyword evidence="3" id="KW-1185">Reference proteome</keyword>
<gene>
    <name evidence="2" type="ORF">A359_01050</name>
</gene>